<proteinExistence type="inferred from homology"/>
<dbReference type="FunFam" id="2.170.220.10:FF:000001">
    <property type="entry name" value="methionine--tRNA ligase, mitochondrial"/>
    <property type="match status" value="1"/>
</dbReference>
<comment type="caution">
    <text evidence="14">The sequence shown here is derived from an EMBL/GenBank/DDBJ whole genome shotgun (WGS) entry which is preliminary data.</text>
</comment>
<dbReference type="EMBL" id="JAACLJ010000003">
    <property type="protein sequence ID" value="KAF4589637.1"/>
    <property type="molecule type" value="Genomic_DNA"/>
</dbReference>
<dbReference type="EC" id="6.1.1.10" evidence="2"/>
<evidence type="ECO:0000313" key="14">
    <source>
        <dbReference type="EMBL" id="KAF4589637.1"/>
    </source>
</evidence>
<feature type="domain" description="Methionyl/Leucyl tRNA synthetase" evidence="12">
    <location>
        <begin position="50"/>
        <end position="422"/>
    </location>
</feature>
<dbReference type="InterPro" id="IPR033911">
    <property type="entry name" value="MetRS_core"/>
</dbReference>
<evidence type="ECO:0000256" key="8">
    <source>
        <dbReference type="ARBA" id="ARBA00047364"/>
    </source>
</evidence>
<keyword evidence="15" id="KW-1185">Reference proteome</keyword>
<reference evidence="14 15" key="1">
    <citation type="journal article" date="2020" name="G3 (Bethesda)">
        <title>Genetic Underpinnings of Host Manipulation by Ophiocordyceps as Revealed by Comparative Transcriptomics.</title>
        <authorList>
            <person name="Will I."/>
            <person name="Das B."/>
            <person name="Trinh T."/>
            <person name="Brachmann A."/>
            <person name="Ohm R.A."/>
            <person name="de Bekker C."/>
        </authorList>
    </citation>
    <scope>NUCLEOTIDE SEQUENCE [LARGE SCALE GENOMIC DNA]</scope>
    <source>
        <strain evidence="14 15">EC05</strain>
    </source>
</reference>
<dbReference type="Gene3D" id="2.170.220.10">
    <property type="match status" value="1"/>
</dbReference>
<dbReference type="GO" id="GO:0005524">
    <property type="term" value="F:ATP binding"/>
    <property type="evidence" value="ECO:0007669"/>
    <property type="project" value="UniProtKB-KW"/>
</dbReference>
<evidence type="ECO:0000259" key="13">
    <source>
        <dbReference type="Pfam" id="PF19303"/>
    </source>
</evidence>
<feature type="domain" description="Methionyl-tRNA synthetase anticodon-binding" evidence="13">
    <location>
        <begin position="461"/>
        <end position="554"/>
    </location>
</feature>
<protein>
    <recommendedName>
        <fullName evidence="9">Probable methionine--tRNA ligase, mitochondrial</fullName>
        <ecNumber evidence="2">6.1.1.10</ecNumber>
    </recommendedName>
</protein>
<accession>A0A8H4VEL0</accession>
<keyword evidence="3 10" id="KW-0436">Ligase</keyword>
<comment type="catalytic activity">
    <reaction evidence="8">
        <text>tRNA(Met) + L-methionine + ATP = L-methionyl-tRNA(Met) + AMP + diphosphate</text>
        <dbReference type="Rhea" id="RHEA:13481"/>
        <dbReference type="Rhea" id="RHEA-COMP:9667"/>
        <dbReference type="Rhea" id="RHEA-COMP:9698"/>
        <dbReference type="ChEBI" id="CHEBI:30616"/>
        <dbReference type="ChEBI" id="CHEBI:33019"/>
        <dbReference type="ChEBI" id="CHEBI:57844"/>
        <dbReference type="ChEBI" id="CHEBI:78442"/>
        <dbReference type="ChEBI" id="CHEBI:78530"/>
        <dbReference type="ChEBI" id="CHEBI:456215"/>
        <dbReference type="EC" id="6.1.1.10"/>
    </reaction>
</comment>
<feature type="region of interest" description="Disordered" evidence="11">
    <location>
        <begin position="613"/>
        <end position="650"/>
    </location>
</feature>
<evidence type="ECO:0000256" key="9">
    <source>
        <dbReference type="ARBA" id="ARBA00068817"/>
    </source>
</evidence>
<dbReference type="InterPro" id="IPR014729">
    <property type="entry name" value="Rossmann-like_a/b/a_fold"/>
</dbReference>
<evidence type="ECO:0000259" key="12">
    <source>
        <dbReference type="Pfam" id="PF09334"/>
    </source>
</evidence>
<dbReference type="PANTHER" id="PTHR43326:SF1">
    <property type="entry name" value="METHIONINE--TRNA LIGASE, MITOCHONDRIAL"/>
    <property type="match status" value="1"/>
</dbReference>
<evidence type="ECO:0000256" key="10">
    <source>
        <dbReference type="RuleBase" id="RU363039"/>
    </source>
</evidence>
<dbReference type="OrthoDB" id="24670at2759"/>
<dbReference type="GO" id="GO:0005739">
    <property type="term" value="C:mitochondrion"/>
    <property type="evidence" value="ECO:0007669"/>
    <property type="project" value="UniProtKB-ARBA"/>
</dbReference>
<dbReference type="PANTHER" id="PTHR43326">
    <property type="entry name" value="METHIONYL-TRNA SYNTHETASE"/>
    <property type="match status" value="1"/>
</dbReference>
<sequence>MAKLALLATQHSSRISSYYRRSLSQLRWSSTFETKRVFQKPSSFNTSVPYYVTTPIFYVNDAPHIGHLYTMVLADVLKRWQQLHGVRAFLSTGTDEHGLKVQQAAEKKGVKPQELCNTNSAKFHLMARLADISVDYFIRTTDPGHKKAVSTAWLHLKNKLKAGLGLYEGTHKGWYSVADETFVPDDMVQPAKEPQTGKNIKVSKETGNTVEWIEEKTWFFPMTEYKIRLLDFYNKNPRWIQPKSKMAEVRSWVEKNLSDLAVTRPRSRIAWGVRDPTDDSQTIYVWIDALINYLTNAGYGSKWTNASQNMEPWPADVHVVGKDILRFHAVYLPALLMALNLPLPKQILCHNHWIMGGRKMSKSTGNVVDPILALQRWEPDALRYYLMSEGCRRKDMNYSNKLVAHVYVKQLQANLGNLYYRVAKAKVTNAWRVSNAVEMYAAKEFEEMSDQAKKNQPYVTFLRELKRVTAAFSFSMHNCDLQTAIKEIRHLLQDTNRYISETQPWNLVQQTDPESKKRMNWIIFNCAEALRIAGILLQPIMPGKAAELLDGLGVIPSRRTAEYAFMGRDENYGTALSPETPPRRLKKWDALFPPVPDVKEFPKDLIPENMRAEMRKKSKNKMNQLVATLAKEERETGSERDRRMGREEGA</sequence>
<dbReference type="Pfam" id="PF09334">
    <property type="entry name" value="tRNA-synt_1g"/>
    <property type="match status" value="1"/>
</dbReference>
<evidence type="ECO:0000256" key="4">
    <source>
        <dbReference type="ARBA" id="ARBA00022741"/>
    </source>
</evidence>
<keyword evidence="5 10" id="KW-0067">ATP-binding</keyword>
<dbReference type="Pfam" id="PF19303">
    <property type="entry name" value="Anticodon_3"/>
    <property type="match status" value="1"/>
</dbReference>
<dbReference type="NCBIfam" id="TIGR00398">
    <property type="entry name" value="metG"/>
    <property type="match status" value="1"/>
</dbReference>
<keyword evidence="6 10" id="KW-0648">Protein biosynthesis</keyword>
<dbReference type="SUPFAM" id="SSF47323">
    <property type="entry name" value="Anticodon-binding domain of a subclass of class I aminoacyl-tRNA synthetases"/>
    <property type="match status" value="1"/>
</dbReference>
<evidence type="ECO:0000313" key="15">
    <source>
        <dbReference type="Proteomes" id="UP000562929"/>
    </source>
</evidence>
<evidence type="ECO:0000256" key="5">
    <source>
        <dbReference type="ARBA" id="ARBA00022840"/>
    </source>
</evidence>
<evidence type="ECO:0000256" key="7">
    <source>
        <dbReference type="ARBA" id="ARBA00023146"/>
    </source>
</evidence>
<dbReference type="AlphaFoldDB" id="A0A8H4VEL0"/>
<dbReference type="SUPFAM" id="SSF52374">
    <property type="entry name" value="Nucleotidylyl transferase"/>
    <property type="match status" value="1"/>
</dbReference>
<gene>
    <name evidence="14" type="ORF">GQ602_003526</name>
</gene>
<dbReference type="CDD" id="cd00814">
    <property type="entry name" value="MetRS_core"/>
    <property type="match status" value="1"/>
</dbReference>
<evidence type="ECO:0000256" key="3">
    <source>
        <dbReference type="ARBA" id="ARBA00022598"/>
    </source>
</evidence>
<dbReference type="GO" id="GO:0004825">
    <property type="term" value="F:methionine-tRNA ligase activity"/>
    <property type="evidence" value="ECO:0007669"/>
    <property type="project" value="UniProtKB-EC"/>
</dbReference>
<evidence type="ECO:0000256" key="6">
    <source>
        <dbReference type="ARBA" id="ARBA00022917"/>
    </source>
</evidence>
<dbReference type="Proteomes" id="UP000562929">
    <property type="component" value="Unassembled WGS sequence"/>
</dbReference>
<dbReference type="InterPro" id="IPR041872">
    <property type="entry name" value="Anticodon_Met"/>
</dbReference>
<organism evidence="14 15">
    <name type="scientific">Ophiocordyceps camponoti-floridani</name>
    <dbReference type="NCBI Taxonomy" id="2030778"/>
    <lineage>
        <taxon>Eukaryota</taxon>
        <taxon>Fungi</taxon>
        <taxon>Dikarya</taxon>
        <taxon>Ascomycota</taxon>
        <taxon>Pezizomycotina</taxon>
        <taxon>Sordariomycetes</taxon>
        <taxon>Hypocreomycetidae</taxon>
        <taxon>Hypocreales</taxon>
        <taxon>Ophiocordycipitaceae</taxon>
        <taxon>Ophiocordyceps</taxon>
    </lineage>
</organism>
<dbReference type="PRINTS" id="PR01041">
    <property type="entry name" value="TRNASYNTHMET"/>
</dbReference>
<feature type="compositionally biased region" description="Basic and acidic residues" evidence="11">
    <location>
        <begin position="630"/>
        <end position="650"/>
    </location>
</feature>
<dbReference type="InterPro" id="IPR009080">
    <property type="entry name" value="tRNAsynth_Ia_anticodon-bd"/>
</dbReference>
<dbReference type="Gene3D" id="1.10.730.10">
    <property type="entry name" value="Isoleucyl-tRNA Synthetase, Domain 1"/>
    <property type="match status" value="1"/>
</dbReference>
<keyword evidence="7 10" id="KW-0030">Aminoacyl-tRNA synthetase</keyword>
<name>A0A8H4VEL0_9HYPO</name>
<keyword evidence="4 10" id="KW-0547">Nucleotide-binding</keyword>
<dbReference type="Gene3D" id="3.40.50.620">
    <property type="entry name" value="HUPs"/>
    <property type="match status" value="1"/>
</dbReference>
<dbReference type="InterPro" id="IPR015413">
    <property type="entry name" value="Methionyl/Leucyl_tRNA_Synth"/>
</dbReference>
<evidence type="ECO:0000256" key="11">
    <source>
        <dbReference type="SAM" id="MobiDB-lite"/>
    </source>
</evidence>
<dbReference type="GO" id="GO:0006431">
    <property type="term" value="P:methionyl-tRNA aminoacylation"/>
    <property type="evidence" value="ECO:0007669"/>
    <property type="project" value="InterPro"/>
</dbReference>
<evidence type="ECO:0000256" key="1">
    <source>
        <dbReference type="ARBA" id="ARBA00005594"/>
    </source>
</evidence>
<evidence type="ECO:0000256" key="2">
    <source>
        <dbReference type="ARBA" id="ARBA00012838"/>
    </source>
</evidence>
<dbReference type="InterPro" id="IPR023457">
    <property type="entry name" value="Met-tRNA_synth_2"/>
</dbReference>
<comment type="similarity">
    <text evidence="1 10">Belongs to the class-I aminoacyl-tRNA synthetase family.</text>
</comment>
<dbReference type="InterPro" id="IPR014758">
    <property type="entry name" value="Met-tRNA_synth"/>
</dbReference>